<dbReference type="InterPro" id="IPR050697">
    <property type="entry name" value="Adenylyl/Guanylyl_Cyclase_3/4"/>
</dbReference>
<dbReference type="Gene3D" id="3.30.70.1230">
    <property type="entry name" value="Nucleotide cyclase"/>
    <property type="match status" value="1"/>
</dbReference>
<proteinExistence type="inferred from homology"/>
<dbReference type="RefSeq" id="WP_029546914.1">
    <property type="nucleotide sequence ID" value="NZ_CM002177.1"/>
</dbReference>
<dbReference type="GO" id="GO:0009190">
    <property type="term" value="P:cyclic nucleotide biosynthetic process"/>
    <property type="evidence" value="ECO:0007669"/>
    <property type="project" value="InterPro"/>
</dbReference>
<dbReference type="Gene3D" id="3.40.50.1820">
    <property type="entry name" value="alpha/beta hydrolase"/>
    <property type="match status" value="1"/>
</dbReference>
<reference evidence="2" key="1">
    <citation type="submission" date="2022-09" db="EMBL/GenBank/DDBJ databases">
        <title>The genome sequence of Rhodococcus aetherivorans N1.</title>
        <authorList>
            <person name="Jiang W."/>
        </authorList>
    </citation>
    <scope>NUCLEOTIDE SEQUENCE</scope>
    <source>
        <strain evidence="2">N1</strain>
    </source>
</reference>
<dbReference type="SUPFAM" id="SSF53474">
    <property type="entry name" value="alpha/beta-Hydrolases"/>
    <property type="match status" value="1"/>
</dbReference>
<dbReference type="AlphaFoldDB" id="A0A059MK43"/>
<protein>
    <submittedName>
        <fullName evidence="2">Adenylate/guanylate cyclase domain-containing protein</fullName>
    </submittedName>
</protein>
<dbReference type="PROSITE" id="PS50125">
    <property type="entry name" value="GUANYLATE_CYCLASE_2"/>
    <property type="match status" value="1"/>
</dbReference>
<dbReference type="InterPro" id="IPR029787">
    <property type="entry name" value="Nucleotide_cyclase"/>
</dbReference>
<evidence type="ECO:0000313" key="2">
    <source>
        <dbReference type="EMBL" id="UYF94304.1"/>
    </source>
</evidence>
<dbReference type="GO" id="GO:0035556">
    <property type="term" value="P:intracellular signal transduction"/>
    <property type="evidence" value="ECO:0007669"/>
    <property type="project" value="InterPro"/>
</dbReference>
<dbReference type="GO" id="GO:0004016">
    <property type="term" value="F:adenylate cyclase activity"/>
    <property type="evidence" value="ECO:0007669"/>
    <property type="project" value="UniProtKB-ARBA"/>
</dbReference>
<dbReference type="CDD" id="cd07302">
    <property type="entry name" value="CHD"/>
    <property type="match status" value="1"/>
</dbReference>
<organism evidence="2 3">
    <name type="scientific">Rhodococcus aetherivorans</name>
    <dbReference type="NCBI Taxonomy" id="191292"/>
    <lineage>
        <taxon>Bacteria</taxon>
        <taxon>Bacillati</taxon>
        <taxon>Actinomycetota</taxon>
        <taxon>Actinomycetes</taxon>
        <taxon>Mycobacteriales</taxon>
        <taxon>Nocardiaceae</taxon>
        <taxon>Rhodococcus</taxon>
    </lineage>
</organism>
<dbReference type="EMBL" id="CP106982">
    <property type="protein sequence ID" value="UYF94304.1"/>
    <property type="molecule type" value="Genomic_DNA"/>
</dbReference>
<dbReference type="SUPFAM" id="SSF55073">
    <property type="entry name" value="Nucleotide cyclase"/>
    <property type="match status" value="1"/>
</dbReference>
<dbReference type="Proteomes" id="UP001163947">
    <property type="component" value="Chromosome"/>
</dbReference>
<sequence>MDPPVTRYLPRDGHGLAYQVVGEGPVDVVWFLEIQTHLDLMWTDPHLHYLIERNGTFGRSVYFQRRGIGLSDPLDRVPSLEEQADDVLAVMDEVGMRRATLVGVASTCGPQCLVAARAPDRVAGLVLVQPFAERLLGGDGEPHGWTPVRRAEFVDNWRTVGREWGSGASVRMWEHHADNPYNRRLMAMLERCSATPTTTQAHLEWIFRLDYSSVLPSIQCPARVLLPAASPVPRAAAEFVARQIPRGSFHLLPNALPGASLGEAWRPILDHVEELATGMQHPVDADRSLASLLFTDIVGSTKLLARIGDGAYRDLRAAHERRVRAEVEQAGGRLVKVTGDGTLSLFDGPAAAVRCAARIRDDARGLGIEIRAGVHTGTVEHAGPELTGLSVHIGARIGATAGPGEILVSRTARDLGTGSGLRFADRGRHRLAGVPGRWQLYALTDAITDPPPIAHRSLDLSVLDRAVLRTARRAPQVLRAVAALAHARQHRQAR</sequence>
<evidence type="ECO:0000256" key="1">
    <source>
        <dbReference type="ARBA" id="ARBA00005381"/>
    </source>
</evidence>
<dbReference type="InterPro" id="IPR001054">
    <property type="entry name" value="A/G_cyclase"/>
</dbReference>
<accession>A0A059MK43</accession>
<dbReference type="PANTHER" id="PTHR43081:SF1">
    <property type="entry name" value="ADENYLATE CYCLASE, TERMINAL-DIFFERENTIATION SPECIFIC"/>
    <property type="match status" value="1"/>
</dbReference>
<name>A0A059MK43_9NOCA</name>
<comment type="similarity">
    <text evidence="1">Belongs to the adenylyl cyclase class-3 family.</text>
</comment>
<dbReference type="InterPro" id="IPR029058">
    <property type="entry name" value="AB_hydrolase_fold"/>
</dbReference>
<dbReference type="GeneID" id="83618860"/>
<dbReference type="SMART" id="SM00044">
    <property type="entry name" value="CYCc"/>
    <property type="match status" value="1"/>
</dbReference>
<gene>
    <name evidence="2" type="ORF">OCS65_00540</name>
</gene>
<evidence type="ECO:0000313" key="3">
    <source>
        <dbReference type="Proteomes" id="UP001163947"/>
    </source>
</evidence>
<dbReference type="PANTHER" id="PTHR43081">
    <property type="entry name" value="ADENYLATE CYCLASE, TERMINAL-DIFFERENTIATION SPECIFIC-RELATED"/>
    <property type="match status" value="1"/>
</dbReference>